<sequence>MLGKESNEVQNLSLRVKIKTAVADSVYSEPVTLVVRPYIYVEPPVVPDAPKFIYIIGDMNQWNPNNRDFIMFRDNNDGADGKYTYTGNFGTGVYLKFCAEEFLGGFANMYCAADGGKLEFGDTGAFYIAGYKTVTIDIINMTWKIEPYDAGNAKNYDIVGPIGGFCNWDNEPAMTPSAFDKHQWRINQAFTGSTACKFRGDRNWTNNWGGGELDIPFGKAVFDGPGATVQEAGTYTIYFNDLTGHYVIKKDN</sequence>
<evidence type="ECO:0000313" key="1">
    <source>
        <dbReference type="EMBL" id="KAA8486257.1"/>
    </source>
</evidence>
<accession>A0A5M9HML7</accession>
<dbReference type="AlphaFoldDB" id="A0A5M9HML7"/>
<proteinExistence type="predicted"/>
<dbReference type="EMBL" id="VWNE01000002">
    <property type="protein sequence ID" value="KAA8486257.1"/>
    <property type="molecule type" value="Genomic_DNA"/>
</dbReference>
<keyword evidence="2" id="KW-1185">Reference proteome</keyword>
<comment type="caution">
    <text evidence="1">The sequence shown here is derived from an EMBL/GenBank/DDBJ whole genome shotgun (WGS) entry which is preliminary data.</text>
</comment>
<organism evidence="1 2">
    <name type="scientific">Arcticibacter tournemirensis</name>
    <dbReference type="NCBI Taxonomy" id="699437"/>
    <lineage>
        <taxon>Bacteria</taxon>
        <taxon>Pseudomonadati</taxon>
        <taxon>Bacteroidota</taxon>
        <taxon>Sphingobacteriia</taxon>
        <taxon>Sphingobacteriales</taxon>
        <taxon>Sphingobacteriaceae</taxon>
        <taxon>Arcticibacter</taxon>
    </lineage>
</organism>
<reference evidence="1 2" key="1">
    <citation type="submission" date="2019-09" db="EMBL/GenBank/DDBJ databases">
        <title>Pararcticibacter amylolyticus gen. nov., sp. nov., isolated from a rottenly hemp rope, and reclassification of Pedobacter tournemirensis as Pararcticibacter tournemirensis comb. nov.</title>
        <authorList>
            <person name="Cai Y."/>
        </authorList>
    </citation>
    <scope>NUCLEOTIDE SEQUENCE [LARGE SCALE GENOMIC DNA]</scope>
    <source>
        <strain evidence="1 2">TF5-37.2-LB10</strain>
    </source>
</reference>
<dbReference type="Proteomes" id="UP000322918">
    <property type="component" value="Unassembled WGS sequence"/>
</dbReference>
<evidence type="ECO:0000313" key="2">
    <source>
        <dbReference type="Proteomes" id="UP000322918"/>
    </source>
</evidence>
<dbReference type="RefSeq" id="WP_141816066.1">
    <property type="nucleotide sequence ID" value="NZ_VFPL01000001.1"/>
</dbReference>
<dbReference type="Gene3D" id="2.60.40.3620">
    <property type="match status" value="2"/>
</dbReference>
<protein>
    <submittedName>
        <fullName evidence="1">SusF/SusE family outer membrane protein</fullName>
    </submittedName>
</protein>
<dbReference type="OrthoDB" id="975117at2"/>
<gene>
    <name evidence="1" type="ORF">F1649_01310</name>
</gene>
<name>A0A5M9HML7_9SPHI</name>